<dbReference type="InterPro" id="IPR051079">
    <property type="entry name" value="Sorting_Nexin_Autophagy"/>
</dbReference>
<evidence type="ECO:0000256" key="2">
    <source>
        <dbReference type="ARBA" id="ARBA00022448"/>
    </source>
</evidence>
<dbReference type="InterPro" id="IPR027267">
    <property type="entry name" value="AH/BAR_dom_sf"/>
</dbReference>
<evidence type="ECO:0000313" key="7">
    <source>
        <dbReference type="Proteomes" id="UP000605846"/>
    </source>
</evidence>
<name>A0A8H7BWH1_9FUNG</name>
<protein>
    <submittedName>
        <fullName evidence="6">Sorting nexin, cytoplasm-to-vacuole targeting pathway/endosomal sorting</fullName>
    </submittedName>
</protein>
<evidence type="ECO:0000256" key="5">
    <source>
        <dbReference type="SAM" id="Coils"/>
    </source>
</evidence>
<feature type="coiled-coil region" evidence="5">
    <location>
        <begin position="157"/>
        <end position="184"/>
    </location>
</feature>
<evidence type="ECO:0000256" key="4">
    <source>
        <dbReference type="ARBA" id="ARBA00023121"/>
    </source>
</evidence>
<dbReference type="Gene3D" id="1.20.1270.60">
    <property type="entry name" value="Arfaptin homology (AH) domain/BAR domain"/>
    <property type="match status" value="1"/>
</dbReference>
<organism evidence="6 7">
    <name type="scientific">Apophysomyces ossiformis</name>
    <dbReference type="NCBI Taxonomy" id="679940"/>
    <lineage>
        <taxon>Eukaryota</taxon>
        <taxon>Fungi</taxon>
        <taxon>Fungi incertae sedis</taxon>
        <taxon>Mucoromycota</taxon>
        <taxon>Mucoromycotina</taxon>
        <taxon>Mucoromycetes</taxon>
        <taxon>Mucorales</taxon>
        <taxon>Mucorineae</taxon>
        <taxon>Mucoraceae</taxon>
        <taxon>Apophysomyces</taxon>
    </lineage>
</organism>
<keyword evidence="2" id="KW-0813">Transport</keyword>
<keyword evidence="5" id="KW-0175">Coiled coil</keyword>
<dbReference type="PANTHER" id="PTHR46979">
    <property type="entry name" value="SORTING NEXIN-41"/>
    <property type="match status" value="1"/>
</dbReference>
<dbReference type="AlphaFoldDB" id="A0A8H7BWH1"/>
<keyword evidence="3" id="KW-0653">Protein transport</keyword>
<dbReference type="GO" id="GO:0008289">
    <property type="term" value="F:lipid binding"/>
    <property type="evidence" value="ECO:0007669"/>
    <property type="project" value="UniProtKB-KW"/>
</dbReference>
<accession>A0A8H7BWH1</accession>
<dbReference type="Proteomes" id="UP000605846">
    <property type="component" value="Unassembled WGS sequence"/>
</dbReference>
<reference evidence="6" key="1">
    <citation type="submission" date="2020-01" db="EMBL/GenBank/DDBJ databases">
        <title>Genome Sequencing of Three Apophysomyces-Like Fungal Strains Confirms a Novel Fungal Genus in the Mucoromycota with divergent Burkholderia-like Endosymbiotic Bacteria.</title>
        <authorList>
            <person name="Stajich J.E."/>
            <person name="Macias A.M."/>
            <person name="Carter-House D."/>
            <person name="Lovett B."/>
            <person name="Kasson L.R."/>
            <person name="Berry K."/>
            <person name="Grigoriev I."/>
            <person name="Chang Y."/>
            <person name="Spatafora J."/>
            <person name="Kasson M.T."/>
        </authorList>
    </citation>
    <scope>NUCLEOTIDE SEQUENCE</scope>
    <source>
        <strain evidence="6">NRRL A-21654</strain>
    </source>
</reference>
<evidence type="ECO:0000256" key="3">
    <source>
        <dbReference type="ARBA" id="ARBA00022927"/>
    </source>
</evidence>
<comment type="similarity">
    <text evidence="1">Belongs to the sorting nexin family.</text>
</comment>
<comment type="caution">
    <text evidence="6">The sequence shown here is derived from an EMBL/GenBank/DDBJ whole genome shotgun (WGS) entry which is preliminary data.</text>
</comment>
<gene>
    <name evidence="6" type="primary">ATG20_2</name>
    <name evidence="6" type="ORF">EC973_005283</name>
</gene>
<dbReference type="PANTHER" id="PTHR46979:SF2">
    <property type="entry name" value="SORTING NEXIN-41"/>
    <property type="match status" value="1"/>
</dbReference>
<proteinExistence type="inferred from homology"/>
<keyword evidence="4" id="KW-0446">Lipid-binding</keyword>
<evidence type="ECO:0000256" key="1">
    <source>
        <dbReference type="ARBA" id="ARBA00010883"/>
    </source>
</evidence>
<dbReference type="EMBL" id="JABAYA010000030">
    <property type="protein sequence ID" value="KAF7728888.1"/>
    <property type="molecule type" value="Genomic_DNA"/>
</dbReference>
<dbReference type="GO" id="GO:0015031">
    <property type="term" value="P:protein transport"/>
    <property type="evidence" value="ECO:0007669"/>
    <property type="project" value="UniProtKB-KW"/>
</dbReference>
<sequence>MASKQVEMSSQTNVLSNNLIPIPTTGYMLKNPDPRFEESEKFTYRIANYMSNNLDKSQRKVIRRLGELANDYAELGAVYNGFSLNESDAVAHAIEKIGQAVDASYTETGKMVSALESDFAEPIQEHSQFAQTVKQVLRFRHLKHAQVELIEGSLQNKKENLEYLLQMEQEARRLEEAITRERTIGSNAVDIDEINAPVDNYTDNGTTYSNAARRPKSWGNPIQMISAVGHTLQGIIDVDPEATRRSQIGKTEDAKEVLQSALKVAREDLAGVSSNVQNDLDRFQREKLRDLRDMLIAYAKIHVRYCQKNLESWQEARTEIDKITI</sequence>
<evidence type="ECO:0000313" key="6">
    <source>
        <dbReference type="EMBL" id="KAF7728888.1"/>
    </source>
</evidence>
<dbReference type="OrthoDB" id="289314at2759"/>
<keyword evidence="7" id="KW-1185">Reference proteome</keyword>